<evidence type="ECO:0000256" key="1">
    <source>
        <dbReference type="ARBA" id="ARBA00022741"/>
    </source>
</evidence>
<comment type="similarity">
    <text evidence="3 4">Belongs to the TRAFAC class TrmE-Era-EngA-EngB-Septin-like GTPase superfamily. Septin GTPase family.</text>
</comment>
<dbReference type="AlphaFoldDB" id="A0A3P8Y800"/>
<feature type="compositionally biased region" description="Basic and acidic residues" evidence="6">
    <location>
        <begin position="415"/>
        <end position="427"/>
    </location>
</feature>
<evidence type="ECO:0000256" key="6">
    <source>
        <dbReference type="SAM" id="MobiDB-lite"/>
    </source>
</evidence>
<reference evidence="9" key="1">
    <citation type="journal article" date="2014" name="PLoS ONE">
        <title>The genome and linkage map of the northern pike (Esox lucius): conserved synteny revealed between the salmonid sister group and the Neoteleostei.</title>
        <authorList>
            <person name="Rondeau E.B."/>
            <person name="Minkley D.R."/>
            <person name="Leong J.S."/>
            <person name="Messmer A.M."/>
            <person name="Jantzen J.R."/>
            <person name="von Schalburg K.R."/>
            <person name="Lemon C."/>
            <person name="Bird N.H."/>
            <person name="Koop B.F."/>
        </authorList>
    </citation>
    <scope>NUCLEOTIDE SEQUENCE</scope>
</reference>
<evidence type="ECO:0000256" key="4">
    <source>
        <dbReference type="RuleBase" id="RU004560"/>
    </source>
</evidence>
<feature type="domain" description="Septin-type G" evidence="7">
    <location>
        <begin position="39"/>
        <end position="305"/>
    </location>
</feature>
<proteinExistence type="inferred from homology"/>
<dbReference type="PANTHER" id="PTHR18884">
    <property type="entry name" value="SEPTIN"/>
    <property type="match status" value="1"/>
</dbReference>
<dbReference type="SUPFAM" id="SSF52540">
    <property type="entry name" value="P-loop containing nucleoside triphosphate hydrolases"/>
    <property type="match status" value="1"/>
</dbReference>
<dbReference type="InterPro" id="IPR030379">
    <property type="entry name" value="G_SEPTIN_dom"/>
</dbReference>
<evidence type="ECO:0000259" key="7">
    <source>
        <dbReference type="PROSITE" id="PS51719"/>
    </source>
</evidence>
<evidence type="ECO:0000256" key="3">
    <source>
        <dbReference type="PIRNR" id="PIRNR006698"/>
    </source>
</evidence>
<accession>A0A3P8Y800</accession>
<dbReference type="Gene3D" id="3.40.50.300">
    <property type="entry name" value="P-loop containing nucleotide triphosphate hydrolases"/>
    <property type="match status" value="1"/>
</dbReference>
<dbReference type="PROSITE" id="PS51719">
    <property type="entry name" value="G_SEPTIN"/>
    <property type="match status" value="1"/>
</dbReference>
<dbReference type="GO" id="GO:0005525">
    <property type="term" value="F:GTP binding"/>
    <property type="evidence" value="ECO:0007669"/>
    <property type="project" value="UniProtKB-UniRule"/>
</dbReference>
<dbReference type="KEGG" id="els:105012736"/>
<feature type="region of interest" description="Disordered" evidence="6">
    <location>
        <begin position="407"/>
        <end position="427"/>
    </location>
</feature>
<dbReference type="InterPro" id="IPR016491">
    <property type="entry name" value="Septin"/>
</dbReference>
<evidence type="ECO:0000313" key="9">
    <source>
        <dbReference type="Proteomes" id="UP000265140"/>
    </source>
</evidence>
<dbReference type="GeneID" id="105012736"/>
<feature type="coiled-coil region" evidence="5">
    <location>
        <begin position="321"/>
        <end position="392"/>
    </location>
</feature>
<organism evidence="8 9">
    <name type="scientific">Esox lucius</name>
    <name type="common">Northern pike</name>
    <dbReference type="NCBI Taxonomy" id="8010"/>
    <lineage>
        <taxon>Eukaryota</taxon>
        <taxon>Metazoa</taxon>
        <taxon>Chordata</taxon>
        <taxon>Craniata</taxon>
        <taxon>Vertebrata</taxon>
        <taxon>Euteleostomi</taxon>
        <taxon>Actinopterygii</taxon>
        <taxon>Neopterygii</taxon>
        <taxon>Teleostei</taxon>
        <taxon>Protacanthopterygii</taxon>
        <taxon>Esociformes</taxon>
        <taxon>Esocidae</taxon>
        <taxon>Esox</taxon>
    </lineage>
</organism>
<protein>
    <recommendedName>
        <fullName evidence="3">Septin</fullName>
    </recommendedName>
</protein>
<reference evidence="8" key="4">
    <citation type="submission" date="2025-09" db="UniProtKB">
        <authorList>
            <consortium name="Ensembl"/>
        </authorList>
    </citation>
    <scope>IDENTIFICATION</scope>
</reference>
<keyword evidence="1 4" id="KW-0547">Nucleotide-binding</keyword>
<evidence type="ECO:0000256" key="2">
    <source>
        <dbReference type="ARBA" id="ARBA00023134"/>
    </source>
</evidence>
<evidence type="ECO:0000256" key="5">
    <source>
        <dbReference type="SAM" id="Coils"/>
    </source>
</evidence>
<dbReference type="Proteomes" id="UP000265140">
    <property type="component" value="Chromosome 10"/>
</dbReference>
<dbReference type="FunFam" id="3.40.50.300:FF:000036">
    <property type="entry name" value="septin-6 isoform X2"/>
    <property type="match status" value="1"/>
</dbReference>
<reference evidence="8" key="3">
    <citation type="submission" date="2025-08" db="UniProtKB">
        <authorList>
            <consortium name="Ensembl"/>
        </authorList>
    </citation>
    <scope>IDENTIFICATION</scope>
</reference>
<keyword evidence="5" id="KW-0175">Coiled coil</keyword>
<keyword evidence="9" id="KW-1185">Reference proteome</keyword>
<dbReference type="Bgee" id="ENSELUG00000012964">
    <property type="expression patterns" value="Expressed in spleen and 15 other cell types or tissues"/>
</dbReference>
<sequence length="427" mass="49411">MASSDVAQQLDNSARPLSLSGHVGFDSLPDQLVNKSTCQGFCFNILCIGETGIGKSTLMDTLFNTNFENCESSHFEPQVKLRAQTYDLQESNVRLRLTVVNTVGFGDQMNKHDSFQPVVDYIDRQYETYLQEELKIKRSLHNYHDSRLHACLYFISPSGHSLKSLDLVTMKKLDSKVNIIPVIAKADTISKSELHKFKIKIMSELVSNGVQIYQFPLDDETVAKVNTTMNGHLPFAVVGSTEEVLVGNKMVKARQYPWGVVQVENESHCDFVKLREMLICVNMEDLREQTHTRHYELYRRCKLEEMGFRDTDPESKPVSLQETYEAKRTEFLQELQRREEEMRQLFVQRVKEKESELKDAERELQGRFEQLKRLHAEERNVLEDKRRVLEEDQSSFNKRRAAAQLLQAQSLNVNGKKDKDRKNSGFM</sequence>
<reference evidence="8" key="2">
    <citation type="submission" date="2020-02" db="EMBL/GenBank/DDBJ databases">
        <title>Esox lucius (northern pike) genome, fEsoLuc1, primary haplotype.</title>
        <authorList>
            <person name="Myers G."/>
            <person name="Karagic N."/>
            <person name="Meyer A."/>
            <person name="Pippel M."/>
            <person name="Reichard M."/>
            <person name="Winkler S."/>
            <person name="Tracey A."/>
            <person name="Sims Y."/>
            <person name="Howe K."/>
            <person name="Rhie A."/>
            <person name="Formenti G."/>
            <person name="Durbin R."/>
            <person name="Fedrigo O."/>
            <person name="Jarvis E.D."/>
        </authorList>
    </citation>
    <scope>NUCLEOTIDE SEQUENCE [LARGE SCALE GENOMIC DNA]</scope>
</reference>
<keyword evidence="2 4" id="KW-0342">GTP-binding</keyword>
<dbReference type="RefSeq" id="XP_010872090.1">
    <property type="nucleotide sequence ID" value="XM_010873788.4"/>
</dbReference>
<dbReference type="CDD" id="cd01850">
    <property type="entry name" value="CDC_Septin"/>
    <property type="match status" value="1"/>
</dbReference>
<dbReference type="Pfam" id="PF00735">
    <property type="entry name" value="Septin"/>
    <property type="match status" value="1"/>
</dbReference>
<name>A0A3P8Y800_ESOLU</name>
<evidence type="ECO:0000313" key="8">
    <source>
        <dbReference type="Ensembl" id="ENSELUP00000012729.3"/>
    </source>
</evidence>
<dbReference type="Ensembl" id="ENSELUT00000021092.3">
    <property type="protein sequence ID" value="ENSELUP00000012729.3"/>
    <property type="gene ID" value="ENSELUG00000012964.3"/>
</dbReference>
<dbReference type="PIRSF" id="PIRSF006698">
    <property type="entry name" value="Septin"/>
    <property type="match status" value="1"/>
</dbReference>
<dbReference type="InterPro" id="IPR027417">
    <property type="entry name" value="P-loop_NTPase"/>
</dbReference>
<dbReference type="GeneTree" id="ENSGT00940000155238"/>